<dbReference type="InterPro" id="IPR052974">
    <property type="entry name" value="GH79_Enzymes"/>
</dbReference>
<dbReference type="InterPro" id="IPR013780">
    <property type="entry name" value="Glyco_hydro_b"/>
</dbReference>
<dbReference type="Gene3D" id="3.20.20.80">
    <property type="entry name" value="Glycosidases"/>
    <property type="match status" value="1"/>
</dbReference>
<dbReference type="PANTHER" id="PTHR36183:SF2">
    <property type="entry name" value="BETA-GLUCURONIDASE C-TERMINAL DOMAIN-CONTAINING PROTEIN"/>
    <property type="match status" value="1"/>
</dbReference>
<reference evidence="1 2" key="1">
    <citation type="journal article" date="2017" name="Genome Announc.">
        <title>Complete Genome Sequence of Burkholderia stabilis FERMP-21014.</title>
        <authorList>
            <person name="Konishi K."/>
            <person name="Kumagai T."/>
            <person name="Sakasegawa S."/>
            <person name="Tamura T."/>
        </authorList>
    </citation>
    <scope>NUCLEOTIDE SEQUENCE [LARGE SCALE GENOMIC DNA]</scope>
    <source>
        <strain evidence="1 2">FERMP-21014</strain>
    </source>
</reference>
<evidence type="ECO:0000313" key="2">
    <source>
        <dbReference type="Proteomes" id="UP000218432"/>
    </source>
</evidence>
<gene>
    <name evidence="1" type="ORF">BSFP_045570</name>
</gene>
<organism evidence="1 2">
    <name type="scientific">Burkholderia stabilis</name>
    <dbReference type="NCBI Taxonomy" id="95485"/>
    <lineage>
        <taxon>Bacteria</taxon>
        <taxon>Pseudomonadati</taxon>
        <taxon>Pseudomonadota</taxon>
        <taxon>Betaproteobacteria</taxon>
        <taxon>Burkholderiales</taxon>
        <taxon>Burkholderiaceae</taxon>
        <taxon>Burkholderia</taxon>
        <taxon>Burkholderia cepacia complex</taxon>
    </lineage>
</organism>
<name>A0A1Y1BNT8_9BURK</name>
<dbReference type="InterPro" id="IPR017853">
    <property type="entry name" value="GH"/>
</dbReference>
<proteinExistence type="predicted"/>
<dbReference type="PANTHER" id="PTHR36183">
    <property type="entry name" value="BETA-GLUCURONIDASE"/>
    <property type="match status" value="1"/>
</dbReference>
<accession>A0A1Y1BNT8</accession>
<keyword evidence="1" id="KW-0449">Lipoprotein</keyword>
<sequence>MKTTRNPLSLAELYEASATMDRRGFIRFGTCAALSSLLAACGGGGSDAPPPAPSPDGVALTLAVHQAAPGTATLDTGFASLSYEKSHVNNAYFSADNTNLIGLLNGLGGGVLRIGGNSVDRMTWAPNGPGQTRAQVSRVDVSRLAACIQQCPNWKVIYGINFAGANGSVASPAQAADEALYVAQQLGSQLLAFEIGNEPDQYGGSRTPNLAGITFDIFLNGGTVAQGTIPGWNQFAQAISNAVSTAAFSGPAAASDTPGWAESFAASEGGKIALLTEHYYISNYKSDAPSIAGMLAYPDTNLVNALQNMQSAAQKAGVPFRMDETNSYFNSANPAGVSNAFASALWAIDFIFTHAQYGASGLNFHSNGAINSYTAIGDSHDKVTAVQPLYYALLFFSQIFTGGTTGRLLNTTLSESNAAVSAFAVATNRGATYVIVNNKDTANAANVTVTLDAPASNAAVTTLVSSGNSANDQLANLGIYNGGKAITFGGQAMALNGAWNGTPQQTLAVTNRQVIVRVASASAALIRIQ</sequence>
<dbReference type="EMBL" id="AP018112">
    <property type="protein sequence ID" value="BAX61690.1"/>
    <property type="molecule type" value="Genomic_DNA"/>
</dbReference>
<dbReference type="SUPFAM" id="SSF51445">
    <property type="entry name" value="(Trans)glycosidases"/>
    <property type="match status" value="1"/>
</dbReference>
<dbReference type="AlphaFoldDB" id="A0A1Y1BNT8"/>
<dbReference type="InterPro" id="IPR006311">
    <property type="entry name" value="TAT_signal"/>
</dbReference>
<dbReference type="Proteomes" id="UP000218432">
    <property type="component" value="Chromosome 2"/>
</dbReference>
<dbReference type="PROSITE" id="PS51318">
    <property type="entry name" value="TAT"/>
    <property type="match status" value="1"/>
</dbReference>
<evidence type="ECO:0000313" key="1">
    <source>
        <dbReference type="EMBL" id="BAX61690.1"/>
    </source>
</evidence>
<dbReference type="Gene3D" id="2.60.40.1180">
    <property type="entry name" value="Golgi alpha-mannosidase II"/>
    <property type="match status" value="1"/>
</dbReference>
<protein>
    <submittedName>
        <fullName evidence="1">Lipoprotein</fullName>
    </submittedName>
</protein>